<evidence type="ECO:0000259" key="2">
    <source>
        <dbReference type="Pfam" id="PF12850"/>
    </source>
</evidence>
<dbReference type="SUPFAM" id="SSF56300">
    <property type="entry name" value="Metallo-dependent phosphatases"/>
    <property type="match status" value="1"/>
</dbReference>
<dbReference type="Gene3D" id="3.60.21.10">
    <property type="match status" value="1"/>
</dbReference>
<accession>A0A0A0HL40</accession>
<dbReference type="STRING" id="215743.ROSMUCSMR3_00348"/>
<reference evidence="3 4" key="1">
    <citation type="submission" date="2013-01" db="EMBL/GenBank/DDBJ databases">
        <authorList>
            <person name="Fiebig A."/>
            <person name="Goeker M."/>
            <person name="Klenk H.-P.P."/>
        </authorList>
    </citation>
    <scope>NUCLEOTIDE SEQUENCE [LARGE SCALE GENOMIC DNA]</scope>
    <source>
        <strain evidence="3 4">DSM 17069</strain>
    </source>
</reference>
<evidence type="ECO:0000313" key="3">
    <source>
        <dbReference type="EMBL" id="KGM88577.1"/>
    </source>
</evidence>
<dbReference type="HOGENOM" id="CLU_074761_1_1_5"/>
<dbReference type="OrthoDB" id="9813918at2"/>
<comment type="caution">
    <text evidence="3">The sequence shown here is derived from an EMBL/GenBank/DDBJ whole genome shotgun (WGS) entry which is preliminary data.</text>
</comment>
<dbReference type="RefSeq" id="WP_037271398.1">
    <property type="nucleotide sequence ID" value="NZ_KN293978.2"/>
</dbReference>
<dbReference type="CDD" id="cd00838">
    <property type="entry name" value="MPP_superfamily"/>
    <property type="match status" value="1"/>
</dbReference>
<dbReference type="Proteomes" id="UP000030021">
    <property type="component" value="Unassembled WGS sequence"/>
</dbReference>
<sequence>MQITDLGALSGPVLIFGGPYSNLQATQAVLAWATAHEIPPERMICTGDVVAYCAEPAETVALIRAAGCVVLAGNCEKQLARNAMDCGCGFDTGTTCDLLSAGWYRHADRAVGGEARRWMETLPDLILFTHAGRRAAVIHGGLTDISRFLWSVSSDEAFLDEIDRIQEVAGHIDLVFAGHSGLMFQRRIGTVEWINAGAIGMPPHDGRVETGFAVLDEHVTFHRLSYDHHGAEAAMRAAGLVQGYDVALTTGYWPSEEVLPPVLRRAACANG</sequence>
<proteinExistence type="inferred from homology"/>
<dbReference type="eggNOG" id="COG0639">
    <property type="taxonomic scope" value="Bacteria"/>
</dbReference>
<dbReference type="InterPro" id="IPR029052">
    <property type="entry name" value="Metallo-depent_PP-like"/>
</dbReference>
<feature type="domain" description="Calcineurin-like phosphoesterase" evidence="2">
    <location>
        <begin position="34"/>
        <end position="216"/>
    </location>
</feature>
<protein>
    <submittedName>
        <fullName evidence="3">Putative phosphoesterase</fullName>
    </submittedName>
</protein>
<dbReference type="AlphaFoldDB" id="A0A0A0HL40"/>
<name>A0A0A0HL40_9RHOB</name>
<evidence type="ECO:0000313" key="4">
    <source>
        <dbReference type="Proteomes" id="UP000030021"/>
    </source>
</evidence>
<evidence type="ECO:0000256" key="1">
    <source>
        <dbReference type="ARBA" id="ARBA00008950"/>
    </source>
</evidence>
<comment type="similarity">
    <text evidence="1">Belongs to the metallophosphoesterase superfamily. YfcE family.</text>
</comment>
<dbReference type="InterPro" id="IPR024654">
    <property type="entry name" value="Calcineurin-like_PHP_lpxH"/>
</dbReference>
<organism evidence="3 4">
    <name type="scientific">Roseovarius mucosus DSM 17069</name>
    <dbReference type="NCBI Taxonomy" id="1288298"/>
    <lineage>
        <taxon>Bacteria</taxon>
        <taxon>Pseudomonadati</taxon>
        <taxon>Pseudomonadota</taxon>
        <taxon>Alphaproteobacteria</taxon>
        <taxon>Rhodobacterales</taxon>
        <taxon>Roseobacteraceae</taxon>
        <taxon>Roseovarius</taxon>
    </lineage>
</organism>
<gene>
    <name evidence="3" type="ORF">rosmuc_01411</name>
</gene>
<dbReference type="EMBL" id="AONH01000007">
    <property type="protein sequence ID" value="KGM88577.1"/>
    <property type="molecule type" value="Genomic_DNA"/>
</dbReference>
<dbReference type="Pfam" id="PF12850">
    <property type="entry name" value="Metallophos_2"/>
    <property type="match status" value="1"/>
</dbReference>